<dbReference type="GO" id="GO:0010181">
    <property type="term" value="F:FMN binding"/>
    <property type="evidence" value="ECO:0007669"/>
    <property type="project" value="InterPro"/>
</dbReference>
<dbReference type="SMART" id="SM00903">
    <property type="entry name" value="Flavin_Reduct"/>
    <property type="match status" value="1"/>
</dbReference>
<dbReference type="EMBL" id="VJNB01000002">
    <property type="protein sequence ID" value="TSE21023.1"/>
    <property type="molecule type" value="Genomic_DNA"/>
</dbReference>
<feature type="domain" description="Flavin reductase like" evidence="3">
    <location>
        <begin position="13"/>
        <end position="157"/>
    </location>
</feature>
<evidence type="ECO:0000256" key="2">
    <source>
        <dbReference type="ARBA" id="ARBA00023002"/>
    </source>
</evidence>
<dbReference type="InterPro" id="IPR012349">
    <property type="entry name" value="Split_barrel_FMN-bd"/>
</dbReference>
<dbReference type="Gene3D" id="2.30.110.10">
    <property type="entry name" value="Electron Transport, Fmn-binding Protein, Chain A"/>
    <property type="match status" value="1"/>
</dbReference>
<accession>A0A554WBS5</accession>
<organism evidence="4 5">
    <name type="scientific">Tepidimonas alkaliphilus</name>
    <dbReference type="NCBI Taxonomy" id="2588942"/>
    <lineage>
        <taxon>Bacteria</taxon>
        <taxon>Pseudomonadati</taxon>
        <taxon>Pseudomonadota</taxon>
        <taxon>Betaproteobacteria</taxon>
        <taxon>Burkholderiales</taxon>
        <taxon>Tepidimonas</taxon>
    </lineage>
</organism>
<dbReference type="PANTHER" id="PTHR30466:SF11">
    <property type="entry name" value="FLAVIN-DEPENDENT MONOOXYGENASE, REDUCTASE SUBUNIT HSAB"/>
    <property type="match status" value="1"/>
</dbReference>
<evidence type="ECO:0000259" key="3">
    <source>
        <dbReference type="SMART" id="SM00903"/>
    </source>
</evidence>
<dbReference type="InterPro" id="IPR002563">
    <property type="entry name" value="Flavin_Rdtase-like_dom"/>
</dbReference>
<name>A0A554WBS5_9BURK</name>
<dbReference type="GO" id="GO:0042602">
    <property type="term" value="F:riboflavin reductase (NADPH) activity"/>
    <property type="evidence" value="ECO:0007669"/>
    <property type="project" value="TreeGrafter"/>
</dbReference>
<dbReference type="Pfam" id="PF01613">
    <property type="entry name" value="Flavin_Reduct"/>
    <property type="match status" value="1"/>
</dbReference>
<dbReference type="InterPro" id="IPR050268">
    <property type="entry name" value="NADH-dep_flavin_reductase"/>
</dbReference>
<dbReference type="RefSeq" id="WP_143889713.1">
    <property type="nucleotide sequence ID" value="NZ_VJNB01000002.1"/>
</dbReference>
<evidence type="ECO:0000256" key="1">
    <source>
        <dbReference type="ARBA" id="ARBA00008898"/>
    </source>
</evidence>
<dbReference type="Proteomes" id="UP000315736">
    <property type="component" value="Unassembled WGS sequence"/>
</dbReference>
<evidence type="ECO:0000313" key="5">
    <source>
        <dbReference type="Proteomes" id="UP000315736"/>
    </source>
</evidence>
<dbReference type="OrthoDB" id="9792858at2"/>
<protein>
    <submittedName>
        <fullName evidence="4">p-hydroxyphenylacetate 3-hydroxylase, reductase component</fullName>
        <ecNumber evidence="4">1.5.1.36</ecNumber>
    </submittedName>
</protein>
<sequence>MDLPTPAALRAALGRFATGVTIVTTQAPDGAPVGLTVNSFNSLSLQPPLVLWSLALTSRARGIFQTAAFRAIHVLAAGQQALAQRFASREGDRWAGVDWTPSAHGAPLLNGCAAVLECRQRRCYVEGDHVLFVEEVLRCQHHAAAAPLLYHAGRFEIMASRSA</sequence>
<dbReference type="PANTHER" id="PTHR30466">
    <property type="entry name" value="FLAVIN REDUCTASE"/>
    <property type="match status" value="1"/>
</dbReference>
<evidence type="ECO:0000313" key="4">
    <source>
        <dbReference type="EMBL" id="TSE21023.1"/>
    </source>
</evidence>
<dbReference type="AlphaFoldDB" id="A0A554WBS5"/>
<keyword evidence="5" id="KW-1185">Reference proteome</keyword>
<reference evidence="4 5" key="1">
    <citation type="submission" date="2019-07" db="EMBL/GenBank/DDBJ databases">
        <title>Tepidimonas alkaliphilus YIM 72238 draft genome.</title>
        <authorList>
            <person name="Da Costa M.S."/>
            <person name="Froufe H.J.C."/>
            <person name="Egas C."/>
            <person name="Albuquerque L."/>
        </authorList>
    </citation>
    <scope>NUCLEOTIDE SEQUENCE [LARGE SCALE GENOMIC DNA]</scope>
    <source>
        <strain evidence="4 5">YIM 72238</strain>
    </source>
</reference>
<dbReference type="SUPFAM" id="SSF50475">
    <property type="entry name" value="FMN-binding split barrel"/>
    <property type="match status" value="1"/>
</dbReference>
<gene>
    <name evidence="4" type="ORF">Talka_00687</name>
</gene>
<dbReference type="EC" id="1.5.1.36" evidence="4"/>
<comment type="similarity">
    <text evidence="1">Belongs to the non-flavoprotein flavin reductase family.</text>
</comment>
<comment type="caution">
    <text evidence="4">The sequence shown here is derived from an EMBL/GenBank/DDBJ whole genome shotgun (WGS) entry which is preliminary data.</text>
</comment>
<dbReference type="GO" id="GO:0036382">
    <property type="term" value="F:flavin reductase (NADH) activity"/>
    <property type="evidence" value="ECO:0007669"/>
    <property type="project" value="UniProtKB-EC"/>
</dbReference>
<proteinExistence type="inferred from homology"/>
<keyword evidence="2 4" id="KW-0560">Oxidoreductase</keyword>